<dbReference type="Gene3D" id="3.40.50.720">
    <property type="entry name" value="NAD(P)-binding Rossmann-like Domain"/>
    <property type="match status" value="1"/>
</dbReference>
<reference evidence="1 2" key="1">
    <citation type="submission" date="2014-10" db="EMBL/GenBank/DDBJ databases">
        <title>Draft genome of the hookworm Ancylostoma caninum.</title>
        <authorList>
            <person name="Mitreva M."/>
        </authorList>
    </citation>
    <scope>NUCLEOTIDE SEQUENCE [LARGE SCALE GENOMIC DNA]</scope>
    <source>
        <strain evidence="1 2">Baltimore</strain>
    </source>
</reference>
<dbReference type="Proteomes" id="UP000252519">
    <property type="component" value="Unassembled WGS sequence"/>
</dbReference>
<comment type="caution">
    <text evidence="1">The sequence shown here is derived from an EMBL/GenBank/DDBJ whole genome shotgun (WGS) entry which is preliminary data.</text>
</comment>
<dbReference type="STRING" id="29170.A0A368GYI8"/>
<keyword evidence="2" id="KW-1185">Reference proteome</keyword>
<evidence type="ECO:0000313" key="2">
    <source>
        <dbReference type="Proteomes" id="UP000252519"/>
    </source>
</evidence>
<gene>
    <name evidence="1" type="ORF">ANCCAN_05886</name>
</gene>
<dbReference type="OrthoDB" id="338614at2759"/>
<sequence>MIVSRPGLSMIASGVAVELLSSVLQYPDPLTTPANIGEPDDSSSLLGATPHQVRGYLSRFSQMTPCVRRFEKCVACGTTVAEEYVASGAEFVKEVMNCPSYLEKLTGLDQLQASVDNVHIEFSDDSDSVMSL</sequence>
<proteinExistence type="predicted"/>
<dbReference type="AlphaFoldDB" id="A0A368GYI8"/>
<organism evidence="1 2">
    <name type="scientific">Ancylostoma caninum</name>
    <name type="common">Dog hookworm</name>
    <dbReference type="NCBI Taxonomy" id="29170"/>
    <lineage>
        <taxon>Eukaryota</taxon>
        <taxon>Metazoa</taxon>
        <taxon>Ecdysozoa</taxon>
        <taxon>Nematoda</taxon>
        <taxon>Chromadorea</taxon>
        <taxon>Rhabditida</taxon>
        <taxon>Rhabditina</taxon>
        <taxon>Rhabditomorpha</taxon>
        <taxon>Strongyloidea</taxon>
        <taxon>Ancylostomatidae</taxon>
        <taxon>Ancylostomatinae</taxon>
        <taxon>Ancylostoma</taxon>
    </lineage>
</organism>
<evidence type="ECO:0000313" key="1">
    <source>
        <dbReference type="EMBL" id="RCN48060.1"/>
    </source>
</evidence>
<accession>A0A368GYI8</accession>
<dbReference type="EMBL" id="JOJR01000052">
    <property type="protein sequence ID" value="RCN48060.1"/>
    <property type="molecule type" value="Genomic_DNA"/>
</dbReference>
<name>A0A368GYI8_ANCCA</name>
<protein>
    <submittedName>
        <fullName evidence="1">Uncharacterized protein</fullName>
    </submittedName>
</protein>